<dbReference type="Proteomes" id="UP000593567">
    <property type="component" value="Unassembled WGS sequence"/>
</dbReference>
<comment type="caution">
    <text evidence="2">The sequence shown here is derived from an EMBL/GenBank/DDBJ whole genome shotgun (WGS) entry which is preliminary data.</text>
</comment>
<feature type="region of interest" description="Disordered" evidence="1">
    <location>
        <begin position="189"/>
        <end position="231"/>
    </location>
</feature>
<feature type="compositionally biased region" description="Low complexity" evidence="1">
    <location>
        <begin position="213"/>
        <end position="231"/>
    </location>
</feature>
<evidence type="ECO:0000313" key="3">
    <source>
        <dbReference type="Proteomes" id="UP000593567"/>
    </source>
</evidence>
<keyword evidence="3" id="KW-1185">Reference proteome</keyword>
<gene>
    <name evidence="2" type="ORF">EB796_012377</name>
</gene>
<proteinExistence type="predicted"/>
<sequence length="639" mass="73070">MPPSPKAPLSVTNENPLYPFALAWLDSCYQETLLPGMPWHVINEELCDALAILVRKQMSQMQRASILAKMLGDSFMAKYYPDVLRSLSHVTLEHISDDDQKKLALEASSWLKNQLLKAARQIGCLPDAGNTELSEGMKQFLKKTSNTFRVGLHREHYKQEQAAIAAVKEDTVNSDSLLSQYSYEKLPGIGNKHAHQPLKDRDSQPHHFRDHGAVSPAGSTASSSRSSSISSIKTERVRATIYNLDKKPLHPSMTSKSIELIAEAIVKLLERSPRKFSTVAKRLNGRLLPTKLRSYMWTESLYKAEREKLAYGVNVEKVVRERFGKTVARNVGELKIPRATRSPLHRLIENSVVEMYETVPALASCKYVHLFFILQHQISSYCVKVAAATCYYVSLPCFVSCMLCLSPRYKLYYRNKDIMKDAIKALNVLYVYDKTYQPYLILWLFPLQLAFTEQAESVGPEYVYELAMLLDILNSSLFMQWKQVYATADIVMDYLRVGDRELYDHLCAISQINSEVNAKDFVVEILQKERQAARELLSNPTESSNLDSQQLLSDPRNYIRKWTGEGFVGVLDTPSILFIWDQLFLQDWSSTVLQDFTLVLMLLLRERFLLCDDHMAMRLVFLHEPFFLDDNDDVSLADL</sequence>
<protein>
    <submittedName>
        <fullName evidence="2">UNC13D</fullName>
    </submittedName>
</protein>
<dbReference type="EMBL" id="VXIV02001831">
    <property type="protein sequence ID" value="KAF6029309.1"/>
    <property type="molecule type" value="Genomic_DNA"/>
</dbReference>
<evidence type="ECO:0000256" key="1">
    <source>
        <dbReference type="SAM" id="MobiDB-lite"/>
    </source>
</evidence>
<accession>A0A7J7JSI5</accession>
<evidence type="ECO:0000313" key="2">
    <source>
        <dbReference type="EMBL" id="KAF6029309.1"/>
    </source>
</evidence>
<feature type="compositionally biased region" description="Basic and acidic residues" evidence="1">
    <location>
        <begin position="197"/>
        <end position="212"/>
    </location>
</feature>
<dbReference type="Gene3D" id="1.10.472.80">
    <property type="entry name" value="Ypt/Rab-GAP domain of gyp1p, domain 3"/>
    <property type="match status" value="1"/>
</dbReference>
<dbReference type="AlphaFoldDB" id="A0A7J7JSI5"/>
<dbReference type="OrthoDB" id="70142at2759"/>
<reference evidence="2" key="1">
    <citation type="submission" date="2020-06" db="EMBL/GenBank/DDBJ databases">
        <title>Draft genome of Bugula neritina, a colonial animal packing powerful symbionts and potential medicines.</title>
        <authorList>
            <person name="Rayko M."/>
        </authorList>
    </citation>
    <scope>NUCLEOTIDE SEQUENCE [LARGE SCALE GENOMIC DNA]</scope>
    <source>
        <strain evidence="2">Kwan_BN1</strain>
    </source>
</reference>
<name>A0A7J7JSI5_BUGNE</name>
<organism evidence="2 3">
    <name type="scientific">Bugula neritina</name>
    <name type="common">Brown bryozoan</name>
    <name type="synonym">Sertularia neritina</name>
    <dbReference type="NCBI Taxonomy" id="10212"/>
    <lineage>
        <taxon>Eukaryota</taxon>
        <taxon>Metazoa</taxon>
        <taxon>Spiralia</taxon>
        <taxon>Lophotrochozoa</taxon>
        <taxon>Bryozoa</taxon>
        <taxon>Gymnolaemata</taxon>
        <taxon>Cheilostomatida</taxon>
        <taxon>Flustrina</taxon>
        <taxon>Buguloidea</taxon>
        <taxon>Bugulidae</taxon>
        <taxon>Bugula</taxon>
    </lineage>
</organism>